<evidence type="ECO:0000313" key="3">
    <source>
        <dbReference type="Proteomes" id="UP001151760"/>
    </source>
</evidence>
<organism evidence="2 3">
    <name type="scientific">Tanacetum coccineum</name>
    <dbReference type="NCBI Taxonomy" id="301880"/>
    <lineage>
        <taxon>Eukaryota</taxon>
        <taxon>Viridiplantae</taxon>
        <taxon>Streptophyta</taxon>
        <taxon>Embryophyta</taxon>
        <taxon>Tracheophyta</taxon>
        <taxon>Spermatophyta</taxon>
        <taxon>Magnoliopsida</taxon>
        <taxon>eudicotyledons</taxon>
        <taxon>Gunneridae</taxon>
        <taxon>Pentapetalae</taxon>
        <taxon>asterids</taxon>
        <taxon>campanulids</taxon>
        <taxon>Asterales</taxon>
        <taxon>Asteraceae</taxon>
        <taxon>Asteroideae</taxon>
        <taxon>Anthemideae</taxon>
        <taxon>Anthemidinae</taxon>
        <taxon>Tanacetum</taxon>
    </lineage>
</organism>
<keyword evidence="3" id="KW-1185">Reference proteome</keyword>
<dbReference type="EMBL" id="BQNB010014008">
    <property type="protein sequence ID" value="GJT22891.1"/>
    <property type="molecule type" value="Genomic_DNA"/>
</dbReference>
<reference evidence="2" key="2">
    <citation type="submission" date="2022-01" db="EMBL/GenBank/DDBJ databases">
        <authorList>
            <person name="Yamashiro T."/>
            <person name="Shiraishi A."/>
            <person name="Satake H."/>
            <person name="Nakayama K."/>
        </authorList>
    </citation>
    <scope>NUCLEOTIDE SEQUENCE</scope>
</reference>
<evidence type="ECO:0000256" key="1">
    <source>
        <dbReference type="SAM" id="MobiDB-lite"/>
    </source>
</evidence>
<protein>
    <submittedName>
        <fullName evidence="2">Uncharacterized protein</fullName>
    </submittedName>
</protein>
<dbReference type="Proteomes" id="UP001151760">
    <property type="component" value="Unassembled WGS sequence"/>
</dbReference>
<sequence length="425" mass="48626">MVTCLEKSEENVEFHQIVDFLSTCSINYTLTVNPTIYTSYIEQFLNTATSKTFNSVKQIHAIVDNKVVVISESSVRSDLLFSAEDGKVTPLFDSMLVQNQAPESEGSATPPEPQPTPSTSQPNVSEPQTEPLQTETPPPVFHEPQSEAHIEQILQSPTTYQRKRKTQKRRRTNKDTKLPQTSVPQDLGADEAVHKEGVTVWQSQAPRHHGGAPAQTRSERVLEKPNEPPLLEGHTSGSGEGRMEHQFELTANVPITPHDSPLPRGLEYKLLGNVDAKDMYVYKLTRADGSSSYHGDMQAFLRRLDRKDLNDLYRLVQERFQDHPLEGHDLLLWGDLRMLFDPDEKDELWMNKLDWKLLKWKLHENCRVHTLFMDGTLMEINMLVEKKYPLIKELLEKVPNLQLEAEEESTMAFELIKFIKSMLEE</sequence>
<name>A0ABQ5CA89_9ASTR</name>
<feature type="region of interest" description="Disordered" evidence="1">
    <location>
        <begin position="101"/>
        <end position="241"/>
    </location>
</feature>
<proteinExistence type="predicted"/>
<feature type="compositionally biased region" description="Basic and acidic residues" evidence="1">
    <location>
        <begin position="217"/>
        <end position="226"/>
    </location>
</feature>
<comment type="caution">
    <text evidence="2">The sequence shown here is derived from an EMBL/GenBank/DDBJ whole genome shotgun (WGS) entry which is preliminary data.</text>
</comment>
<reference evidence="2" key="1">
    <citation type="journal article" date="2022" name="Int. J. Mol. Sci.">
        <title>Draft Genome of Tanacetum Coccineum: Genomic Comparison of Closely Related Tanacetum-Family Plants.</title>
        <authorList>
            <person name="Yamashiro T."/>
            <person name="Shiraishi A."/>
            <person name="Nakayama K."/>
            <person name="Satake H."/>
        </authorList>
    </citation>
    <scope>NUCLEOTIDE SEQUENCE</scope>
</reference>
<feature type="compositionally biased region" description="Low complexity" evidence="1">
    <location>
        <begin position="117"/>
        <end position="135"/>
    </location>
</feature>
<feature type="compositionally biased region" description="Basic residues" evidence="1">
    <location>
        <begin position="161"/>
        <end position="172"/>
    </location>
</feature>
<gene>
    <name evidence="2" type="ORF">Tco_0892828</name>
</gene>
<evidence type="ECO:0000313" key="2">
    <source>
        <dbReference type="EMBL" id="GJT22891.1"/>
    </source>
</evidence>
<accession>A0ABQ5CA89</accession>